<name>A0A2H0DYV1_9BACT</name>
<dbReference type="EMBL" id="PCTT01000009">
    <property type="protein sequence ID" value="PIP87352.1"/>
    <property type="molecule type" value="Genomic_DNA"/>
</dbReference>
<organism evidence="2 3">
    <name type="scientific">Candidatus Campbellbacteria bacterium CG22_combo_CG10-13_8_21_14_all_36_13</name>
    <dbReference type="NCBI Taxonomy" id="1974529"/>
    <lineage>
        <taxon>Bacteria</taxon>
        <taxon>Candidatus Campbelliibacteriota</taxon>
    </lineage>
</organism>
<dbReference type="Proteomes" id="UP000231143">
    <property type="component" value="Unassembled WGS sequence"/>
</dbReference>
<dbReference type="InterPro" id="IPR007345">
    <property type="entry name" value="Polysacch_pyruvyl_Trfase"/>
</dbReference>
<evidence type="ECO:0000313" key="2">
    <source>
        <dbReference type="EMBL" id="PIP87352.1"/>
    </source>
</evidence>
<feature type="domain" description="Polysaccharide pyruvyl transferase" evidence="1">
    <location>
        <begin position="14"/>
        <end position="261"/>
    </location>
</feature>
<reference evidence="2 3" key="1">
    <citation type="submission" date="2017-09" db="EMBL/GenBank/DDBJ databases">
        <title>Depth-based differentiation of microbial function through sediment-hosted aquifers and enrichment of novel symbionts in the deep terrestrial subsurface.</title>
        <authorList>
            <person name="Probst A.J."/>
            <person name="Ladd B."/>
            <person name="Jarett J.K."/>
            <person name="Geller-Mcgrath D.E."/>
            <person name="Sieber C.M."/>
            <person name="Emerson J.B."/>
            <person name="Anantharaman K."/>
            <person name="Thomas B.C."/>
            <person name="Malmstrom R."/>
            <person name="Stieglmeier M."/>
            <person name="Klingl A."/>
            <person name="Woyke T."/>
            <person name="Ryan C.M."/>
            <person name="Banfield J.F."/>
        </authorList>
    </citation>
    <scope>NUCLEOTIDE SEQUENCE [LARGE SCALE GENOMIC DNA]</scope>
    <source>
        <strain evidence="2">CG22_combo_CG10-13_8_21_14_all_36_13</strain>
    </source>
</reference>
<evidence type="ECO:0000313" key="3">
    <source>
        <dbReference type="Proteomes" id="UP000231143"/>
    </source>
</evidence>
<proteinExistence type="predicted"/>
<protein>
    <recommendedName>
        <fullName evidence="1">Polysaccharide pyruvyl transferase domain-containing protein</fullName>
    </recommendedName>
</protein>
<sequence length="320" mass="37240">MKYLYGLLKYSTNNIGDEIQSLVARQFLPRVDILLDRDKLNKVRSKQKIKVIMNGWFTHLPENWPPSEAIEPLFISFHITPSAIKIMTTEKSLAYLKKHAPIGCRDLYTQNILRSHSIDTYFSGCLTLTFHKNRDKVAKHIFVVDLEKNDLSELPTTMIKDATYTNHYSILPITGSVTLFLSKLLRRYYFLTDKLKTESLLKIFIKKIELWFCGIFSNNFKFNKASEVLDLYKNASLVITSRLHCALPCVAFGTPVIFLSRNIENVRFKEYMEYFITKSDIASVSDIDNFIKNKMIKNDQSLYQIKQTLIQKCRQFIASQ</sequence>
<evidence type="ECO:0000259" key="1">
    <source>
        <dbReference type="Pfam" id="PF04230"/>
    </source>
</evidence>
<dbReference type="Pfam" id="PF04230">
    <property type="entry name" value="PS_pyruv_trans"/>
    <property type="match status" value="1"/>
</dbReference>
<accession>A0A2H0DYV1</accession>
<gene>
    <name evidence="2" type="ORF">COW81_00735</name>
</gene>
<comment type="caution">
    <text evidence="2">The sequence shown here is derived from an EMBL/GenBank/DDBJ whole genome shotgun (WGS) entry which is preliminary data.</text>
</comment>
<dbReference type="AlphaFoldDB" id="A0A2H0DYV1"/>